<accession>A8ILM9</accession>
<dbReference type="STRING" id="3055.A8ILM9"/>
<dbReference type="Gene3D" id="1.10.510.10">
    <property type="entry name" value="Transferase(Phosphotransferase) domain 1"/>
    <property type="match status" value="1"/>
</dbReference>
<feature type="region of interest" description="Disordered" evidence="1">
    <location>
        <begin position="141"/>
        <end position="164"/>
    </location>
</feature>
<dbReference type="Gramene" id="PNW74615">
    <property type="protein sequence ID" value="PNW74615"/>
    <property type="gene ID" value="CHLRE_12g490200v5"/>
</dbReference>
<protein>
    <submittedName>
        <fullName evidence="2">Uncharacterized protein</fullName>
    </submittedName>
</protein>
<dbReference type="GO" id="GO:0004674">
    <property type="term" value="F:protein serine/threonine kinase activity"/>
    <property type="evidence" value="ECO:0000318"/>
    <property type="project" value="GO_Central"/>
</dbReference>
<dbReference type="PROSITE" id="PS50011">
    <property type="entry name" value="PROTEIN_KINASE_DOM"/>
    <property type="match status" value="1"/>
</dbReference>
<dbReference type="InterPro" id="IPR000719">
    <property type="entry name" value="Prot_kinase_dom"/>
</dbReference>
<feature type="region of interest" description="Disordered" evidence="1">
    <location>
        <begin position="212"/>
        <end position="242"/>
    </location>
</feature>
<dbReference type="Pfam" id="PF00069">
    <property type="entry name" value="Pkinase"/>
    <property type="match status" value="1"/>
</dbReference>
<feature type="compositionally biased region" description="Low complexity" evidence="1">
    <location>
        <begin position="217"/>
        <end position="232"/>
    </location>
</feature>
<dbReference type="eggNOG" id="KOG1989">
    <property type="taxonomic scope" value="Eukaryota"/>
</dbReference>
<dbReference type="GO" id="GO:0005524">
    <property type="term" value="F:ATP binding"/>
    <property type="evidence" value="ECO:0007669"/>
    <property type="project" value="UniProtKB-UniRule"/>
</dbReference>
<name>A8ILM9_CHLRE</name>
<dbReference type="InterPro" id="IPR017441">
    <property type="entry name" value="Protein_kinase_ATP_BS"/>
</dbReference>
<dbReference type="OrthoDB" id="549060at2759"/>
<reference evidence="2 3" key="1">
    <citation type="journal article" date="2007" name="Science">
        <title>The Chlamydomonas genome reveals the evolution of key animal and plant functions.</title>
        <authorList>
            <person name="Merchant S.S."/>
            <person name="Prochnik S.E."/>
            <person name="Vallon O."/>
            <person name="Harris E.H."/>
            <person name="Karpowicz S.J."/>
            <person name="Witman G.B."/>
            <person name="Terry A."/>
            <person name="Salamov A."/>
            <person name="Fritz-Laylin L.K."/>
            <person name="Marechal-Drouard L."/>
            <person name="Marshall W.F."/>
            <person name="Qu L.H."/>
            <person name="Nelson D.R."/>
            <person name="Sanderfoot A.A."/>
            <person name="Spalding M.H."/>
            <person name="Kapitonov V.V."/>
            <person name="Ren Q."/>
            <person name="Ferris P."/>
            <person name="Lindquist E."/>
            <person name="Shapiro H."/>
            <person name="Lucas S.M."/>
            <person name="Grimwood J."/>
            <person name="Schmutz J."/>
            <person name="Cardol P."/>
            <person name="Cerutti H."/>
            <person name="Chanfreau G."/>
            <person name="Chen C.L."/>
            <person name="Cognat V."/>
            <person name="Croft M.T."/>
            <person name="Dent R."/>
            <person name="Dutcher S."/>
            <person name="Fernandez E."/>
            <person name="Fukuzawa H."/>
            <person name="Gonzalez-Ballester D."/>
            <person name="Gonzalez-Halphen D."/>
            <person name="Hallmann A."/>
            <person name="Hanikenne M."/>
            <person name="Hippler M."/>
            <person name="Inwood W."/>
            <person name="Jabbari K."/>
            <person name="Kalanon M."/>
            <person name="Kuras R."/>
            <person name="Lefebvre P.A."/>
            <person name="Lemaire S.D."/>
            <person name="Lobanov A.V."/>
            <person name="Lohr M."/>
            <person name="Manuell A."/>
            <person name="Meier I."/>
            <person name="Mets L."/>
            <person name="Mittag M."/>
            <person name="Mittelmeier T."/>
            <person name="Moroney J.V."/>
            <person name="Moseley J."/>
            <person name="Napoli C."/>
            <person name="Nedelcu A.M."/>
            <person name="Niyogi K."/>
            <person name="Novoselov S.V."/>
            <person name="Paulsen I.T."/>
            <person name="Pazour G."/>
            <person name="Purton S."/>
            <person name="Ral J.P."/>
            <person name="Riano-Pachon D.M."/>
            <person name="Riekhof W."/>
            <person name="Rymarquis L."/>
            <person name="Schroda M."/>
            <person name="Stern D."/>
            <person name="Umen J."/>
            <person name="Willows R."/>
            <person name="Wilson N."/>
            <person name="Zimmer S.L."/>
            <person name="Allmer J."/>
            <person name="Balk J."/>
            <person name="Bisova K."/>
            <person name="Chen C.J."/>
            <person name="Elias M."/>
            <person name="Gendler K."/>
            <person name="Hauser C."/>
            <person name="Lamb M.R."/>
            <person name="Ledford H."/>
            <person name="Long J.C."/>
            <person name="Minagawa J."/>
            <person name="Page M.D."/>
            <person name="Pan J."/>
            <person name="Pootakham W."/>
            <person name="Roje S."/>
            <person name="Rose A."/>
            <person name="Stahlberg E."/>
            <person name="Terauchi A.M."/>
            <person name="Yang P."/>
            <person name="Ball S."/>
            <person name="Bowler C."/>
            <person name="Dieckmann C.L."/>
            <person name="Gladyshev V.N."/>
            <person name="Green P."/>
            <person name="Jorgensen R."/>
            <person name="Mayfield S."/>
            <person name="Mueller-Roeber B."/>
            <person name="Rajamani S."/>
            <person name="Sayre R.T."/>
            <person name="Brokstein P."/>
            <person name="Dubchak I."/>
            <person name="Goodstein D."/>
            <person name="Hornick L."/>
            <person name="Huang Y.W."/>
            <person name="Jhaveri J."/>
            <person name="Luo Y."/>
            <person name="Martinez D."/>
            <person name="Ngau W.C."/>
            <person name="Otillar B."/>
            <person name="Poliakov A."/>
            <person name="Porter A."/>
            <person name="Szajkowski L."/>
            <person name="Werner G."/>
            <person name="Zhou K."/>
            <person name="Grigoriev I.V."/>
            <person name="Rokhsar D.S."/>
            <person name="Grossman A.R."/>
        </authorList>
    </citation>
    <scope>NUCLEOTIDE SEQUENCE [LARGE SCALE GENOMIC DNA]</scope>
    <source>
        <strain evidence="3">CC-503</strain>
    </source>
</reference>
<dbReference type="InterPro" id="IPR008271">
    <property type="entry name" value="Ser/Thr_kinase_AS"/>
</dbReference>
<evidence type="ECO:0000256" key="1">
    <source>
        <dbReference type="SAM" id="MobiDB-lite"/>
    </source>
</evidence>
<dbReference type="PaxDb" id="3055-EDP05381"/>
<feature type="compositionally biased region" description="Low complexity" evidence="1">
    <location>
        <begin position="56"/>
        <end position="67"/>
    </location>
</feature>
<sequence>MHPQAIATDDSDLSPTGTTVCLHDVSTPGEDRLPSPWLASPVNDISSIEVEPLTRSSSFTSPFKSPSGHADEQADELDAEEGALEIERAVTEEPATAQPATVPAGEAAGIALDGRCEIMMVKPADTKDGADLLSSGSAASAAAFPSSSSSSRSSSSSYPSFPSSLSFAVEPPTVELESESEPELPALRPQHSLLRRRPFSLSFTLDCSGPMEEAKAEPAAASSCSEPAAMEQDQQEEDAQQPQLRPAITNLHMMRPDSNMYRELRANGVKGFVKDYEGGGLLGQGANGCVYSGTVVTEYGAVRVAIKTPIQTDSDSDNDSDNDCDSDSDWDSANQLLRAEGEVMFQLQYKGLVDDGCTVRALGLTGKKKSHPVQLLMELAQCSLWDKLDEAQARPDFCRGQTTVLPMRDVFRVLRAVTSALAATHRLGFVHQDVKTDNVLCRDDGSYCLGDFGCVAKIPKNRKILADTYHKDDCCGSPDFCAPEAALANRDLRPKTPWLFLKNCIRMRTKLPLTRAVDIYSLGVLAVCLLVTGTFQESAARYAHRELPLPPHVPSALAQLVLDCTEDKSHQRPSAEQVLQRLDAMEAEVLAAEAKATAE</sequence>
<dbReference type="PANTHER" id="PTHR24359:SF1">
    <property type="entry name" value="INHIBITOR OF NUCLEAR FACTOR KAPPA-B KINASE EPSILON SUBUNIT HOMOLOG 1-RELATED"/>
    <property type="match status" value="1"/>
</dbReference>
<evidence type="ECO:0000313" key="3">
    <source>
        <dbReference type="Proteomes" id="UP000006906"/>
    </source>
</evidence>
<dbReference type="PROSITE" id="PS00108">
    <property type="entry name" value="PROTEIN_KINASE_ST"/>
    <property type="match status" value="1"/>
</dbReference>
<gene>
    <name evidence="2" type="ORF">CHLRE_12g490200v5</name>
</gene>
<organism evidence="2 3">
    <name type="scientific">Chlamydomonas reinhardtii</name>
    <name type="common">Chlamydomonas smithii</name>
    <dbReference type="NCBI Taxonomy" id="3055"/>
    <lineage>
        <taxon>Eukaryota</taxon>
        <taxon>Viridiplantae</taxon>
        <taxon>Chlorophyta</taxon>
        <taxon>core chlorophytes</taxon>
        <taxon>Chlorophyceae</taxon>
        <taxon>CS clade</taxon>
        <taxon>Chlamydomonadales</taxon>
        <taxon>Chlamydomonadaceae</taxon>
        <taxon>Chlamydomonas</taxon>
    </lineage>
</organism>
<dbReference type="HOGENOM" id="CLU_455886_0_0_1"/>
<dbReference type="InterPro" id="IPR011009">
    <property type="entry name" value="Kinase-like_dom_sf"/>
</dbReference>
<feature type="region of interest" description="Disordered" evidence="1">
    <location>
        <begin position="1"/>
        <end position="82"/>
    </location>
</feature>
<dbReference type="PANTHER" id="PTHR24359">
    <property type="entry name" value="SERINE/THREONINE-PROTEIN KINASE SBK1"/>
    <property type="match status" value="1"/>
</dbReference>
<dbReference type="AlphaFoldDB" id="A8ILM9"/>
<proteinExistence type="predicted"/>
<dbReference type="InParanoid" id="A8ILM9"/>
<feature type="region of interest" description="Disordered" evidence="1">
    <location>
        <begin position="172"/>
        <end position="191"/>
    </location>
</feature>
<dbReference type="GeneID" id="5716698"/>
<dbReference type="SMART" id="SM00220">
    <property type="entry name" value="S_TKc"/>
    <property type="match status" value="1"/>
</dbReference>
<keyword evidence="3" id="KW-1185">Reference proteome</keyword>
<dbReference type="RefSeq" id="XP_001690935.1">
    <property type="nucleotide sequence ID" value="XM_001690883.3"/>
</dbReference>
<dbReference type="PROSITE" id="PS00107">
    <property type="entry name" value="PROTEIN_KINASE_ATP"/>
    <property type="match status" value="1"/>
</dbReference>
<dbReference type="Proteomes" id="UP000006906">
    <property type="component" value="Chromosome 12"/>
</dbReference>
<dbReference type="KEGG" id="cre:CHLRE_12g490200v5"/>
<feature type="compositionally biased region" description="Acidic residues" evidence="1">
    <location>
        <begin position="73"/>
        <end position="82"/>
    </location>
</feature>
<evidence type="ECO:0000313" key="2">
    <source>
        <dbReference type="EMBL" id="PNW74615.1"/>
    </source>
</evidence>
<dbReference type="SUPFAM" id="SSF56112">
    <property type="entry name" value="Protein kinase-like (PK-like)"/>
    <property type="match status" value="1"/>
</dbReference>
<dbReference type="EMBL" id="CM008973">
    <property type="protein sequence ID" value="PNW74615.1"/>
    <property type="molecule type" value="Genomic_DNA"/>
</dbReference>